<dbReference type="GO" id="GO:0047657">
    <property type="term" value="F:alpha-1,3-glucan synthase activity"/>
    <property type="evidence" value="ECO:0007669"/>
    <property type="project" value="UniProtKB-EC"/>
</dbReference>
<dbReference type="GO" id="GO:0070600">
    <property type="term" value="P:fungal-type cell wall (1-&gt;3)-alpha-glucan biosynthetic process"/>
    <property type="evidence" value="ECO:0007669"/>
    <property type="project" value="TreeGrafter"/>
</dbReference>
<protein>
    <recommendedName>
        <fullName evidence="2">alpha-1,3-glucan synthase</fullName>
        <ecNumber evidence="2">2.4.1.183</ecNumber>
    </recommendedName>
</protein>
<evidence type="ECO:0000256" key="6">
    <source>
        <dbReference type="ARBA" id="ARBA00048960"/>
    </source>
</evidence>
<evidence type="ECO:0000256" key="8">
    <source>
        <dbReference type="SAM" id="Phobius"/>
    </source>
</evidence>
<feature type="signal peptide" evidence="9">
    <location>
        <begin position="1"/>
        <end position="21"/>
    </location>
</feature>
<feature type="transmembrane region" description="Helical" evidence="8">
    <location>
        <begin position="2390"/>
        <end position="2410"/>
    </location>
</feature>
<dbReference type="SUPFAM" id="SSF53756">
    <property type="entry name" value="UDP-Glycosyltransferase/glycogen phosphorylase"/>
    <property type="match status" value="1"/>
</dbReference>
<evidence type="ECO:0000256" key="9">
    <source>
        <dbReference type="SAM" id="SignalP"/>
    </source>
</evidence>
<feature type="transmembrane region" description="Helical" evidence="8">
    <location>
        <begin position="2272"/>
        <end position="2291"/>
    </location>
</feature>
<keyword evidence="9" id="KW-0732">Signal</keyword>
<dbReference type="Pfam" id="PF08323">
    <property type="entry name" value="Glyco_transf_5"/>
    <property type="match status" value="1"/>
</dbReference>
<dbReference type="InterPro" id="IPR058659">
    <property type="entry name" value="Mok11-13/Ags1-like_CBM"/>
</dbReference>
<feature type="region of interest" description="Disordered" evidence="7">
    <location>
        <begin position="1783"/>
        <end position="1804"/>
    </location>
</feature>
<dbReference type="FunFam" id="3.20.20.80:FF:000073">
    <property type="entry name" value="Alpha-1,3-glucan synthase Ags2"/>
    <property type="match status" value="1"/>
</dbReference>
<evidence type="ECO:0000256" key="7">
    <source>
        <dbReference type="SAM" id="MobiDB-lite"/>
    </source>
</evidence>
<dbReference type="Gene3D" id="3.40.50.2000">
    <property type="entry name" value="Glycogen Phosphorylase B"/>
    <property type="match status" value="2"/>
</dbReference>
<feature type="transmembrane region" description="Helical" evidence="8">
    <location>
        <begin position="2202"/>
        <end position="2221"/>
    </location>
</feature>
<dbReference type="Pfam" id="PF00128">
    <property type="entry name" value="Alpha-amylase"/>
    <property type="match status" value="1"/>
</dbReference>
<comment type="similarity">
    <text evidence="1">Belongs to the glycosyltransferase group 1 family.</text>
</comment>
<dbReference type="Pfam" id="PF26114">
    <property type="entry name" value="Ig_2_Mok13"/>
    <property type="match status" value="1"/>
</dbReference>
<feature type="region of interest" description="Disordered" evidence="7">
    <location>
        <begin position="1939"/>
        <end position="1962"/>
    </location>
</feature>
<dbReference type="InterPro" id="IPR058654">
    <property type="entry name" value="Mok11-14/Ags1-like_TM"/>
</dbReference>
<dbReference type="EC" id="2.4.1.183" evidence="2"/>
<evidence type="ECO:0000313" key="12">
    <source>
        <dbReference type="Proteomes" id="UP000698800"/>
    </source>
</evidence>
<dbReference type="FunFam" id="3.40.50.2000:FF:000052">
    <property type="entry name" value="Alpha-1,3-glucan synthase Ags2"/>
    <property type="match status" value="1"/>
</dbReference>
<feature type="transmembrane region" description="Helical" evidence="8">
    <location>
        <begin position="2241"/>
        <end position="2265"/>
    </location>
</feature>
<keyword evidence="12" id="KW-1185">Reference proteome</keyword>
<dbReference type="SUPFAM" id="SSF51445">
    <property type="entry name" value="(Trans)glycosidases"/>
    <property type="match status" value="1"/>
</dbReference>
<evidence type="ECO:0000256" key="5">
    <source>
        <dbReference type="ARBA" id="ARBA00023316"/>
    </source>
</evidence>
<keyword evidence="3" id="KW-0328">Glycosyltransferase</keyword>
<feature type="transmembrane region" description="Helical" evidence="8">
    <location>
        <begin position="2316"/>
        <end position="2336"/>
    </location>
</feature>
<dbReference type="PANTHER" id="PTHR47182">
    <property type="entry name" value="CELL WALL ALPHA-1,3-GLUCAN SYNTHASE AGS1-RELATED"/>
    <property type="match status" value="1"/>
</dbReference>
<dbReference type="Gene3D" id="3.20.20.80">
    <property type="entry name" value="Glycosidases"/>
    <property type="match status" value="1"/>
</dbReference>
<dbReference type="CDD" id="cd03791">
    <property type="entry name" value="GT5_Glycogen_synthase_DULL1-like"/>
    <property type="match status" value="1"/>
</dbReference>
<dbReference type="InterPro" id="IPR058657">
    <property type="entry name" value="Mok11-13/Ags1-like_Ig"/>
</dbReference>
<organism evidence="11 12">
    <name type="scientific">Glutinoglossum americanum</name>
    <dbReference type="NCBI Taxonomy" id="1670608"/>
    <lineage>
        <taxon>Eukaryota</taxon>
        <taxon>Fungi</taxon>
        <taxon>Dikarya</taxon>
        <taxon>Ascomycota</taxon>
        <taxon>Pezizomycotina</taxon>
        <taxon>Geoglossomycetes</taxon>
        <taxon>Geoglossales</taxon>
        <taxon>Geoglossaceae</taxon>
        <taxon>Glutinoglossum</taxon>
    </lineage>
</organism>
<keyword evidence="8" id="KW-1133">Transmembrane helix</keyword>
<evidence type="ECO:0000256" key="2">
    <source>
        <dbReference type="ARBA" id="ARBA00012688"/>
    </source>
</evidence>
<dbReference type="Pfam" id="PF26108">
    <property type="entry name" value="GH_Mok13"/>
    <property type="match status" value="1"/>
</dbReference>
<dbReference type="InterPro" id="IPR058656">
    <property type="entry name" value="Mok11-13/Ags1-like_GH"/>
</dbReference>
<feature type="transmembrane region" description="Helical" evidence="8">
    <location>
        <begin position="2086"/>
        <end position="2104"/>
    </location>
</feature>
<dbReference type="CDD" id="cd11323">
    <property type="entry name" value="AmyAc_AGS"/>
    <property type="match status" value="1"/>
</dbReference>
<dbReference type="Proteomes" id="UP000698800">
    <property type="component" value="Unassembled WGS sequence"/>
</dbReference>
<feature type="transmembrane region" description="Helical" evidence="8">
    <location>
        <begin position="2343"/>
        <end position="2362"/>
    </location>
</feature>
<gene>
    <name evidence="11" type="ORF">FGG08_007326</name>
</gene>
<feature type="domain" description="Glycosyl hydrolase family 13 catalytic" evidence="10">
    <location>
        <begin position="67"/>
        <end position="523"/>
    </location>
</feature>
<evidence type="ECO:0000256" key="4">
    <source>
        <dbReference type="ARBA" id="ARBA00022679"/>
    </source>
</evidence>
<dbReference type="FunFam" id="3.40.50.2000:FF:000058">
    <property type="entry name" value="Alpha-1,3-glucan synthase Ags1"/>
    <property type="match status" value="1"/>
</dbReference>
<sequence>MLLRRVLDVLIFAVTTITVTALRYDPTQATYNLNENKSALNPLDYWGEWDNHTYYPSPPNWRFPFYSFFLDRFVNGDPANDNANGTLFEHDVMQNQLRHGGDLRGFVDSLDYIQGMGIRGLYIAGSPFINIPWGADGYSPLDLTLLDHHFGNIEDWRAAISEVHRRGMYVVMDNTVATMGDLIGFNGYLNESTPFSLKEHKVQWKSSRRYLDFDIGDNYLDKCEYPRFWLETGEPVGRDVTDRMVGCYDSEFDQYGDTEAFGIFPDWQRQLSKFASVQDRLREWRPDVRSKIEHFSCMQIAMLDIDGFRIDKATQVTVDALGDWSNSVRRCARRYGKTNFFIPGEITGGNTFGSIYLGRGRQPDMLPATLDIAVSMTNNSDDKYFIRDHGNQALDSGAFHYTVYRTLTRFLGMDGNLEAGYDAPANWVDMWNTMILSNDLVNANTGAWDPRHLYGTTNQDVFRWPAIKNGTQRMLLGLFITTLHMPGIPLLLWGEEQAFYLLDNTAPNYIFGRQAMSSSLAWETHGCYRLESAQYYQFPVESALNGCRDDWNSLDHRDPSHPVRNILKSMYRMRVHFPVLNDGYFLQQLSNQTRYVQYPGSKGTLTETGLWSTVRGRFSSFQNFAGSGQGNQSVWLVYQNDNDTIKYQFDCSNNETALISPYDFNTTVKNLFYPFDEYTLKASPKTLGIDGSELPNGCLDELQMPAWGFKAFVPKDKFVAPSPMITKFLPGHDARLRSKVAPGQQETVQIELHFSAEMDCNYLTSTLEINSTTEDKRIALLDKNSVKCAAVTPTDETPFVGGIPTLWTFVASLTDVSNGVHSVTVHNVTAKDGNPTDSVDHFYFRIGQPDNPVVFPRQANYTRALLHRMDNGSLYASHKAAGADMFRYSLDWGTTYSNWTTYTGGNTTLAPKKWSGTKRQEWQGEHLIMQYWNKLVGSSDHIQHADEGISENLPPRRFPHLFIHGPFNQYGFDAGLPNELNLGADGRWKLNFMTEWPAIFAFNVWGINPDGQPDQTGVLGDIDNDFVLDRLPPSSLAATFVNVSGGPPSPYLAYEISLNDGNYQFELIPVGSRYKQMALFILLLSIPVATGALGIWLFMKSFYQVKFNQVGVIEKGGLIPLAIKKKFKRNRYGVEDADGAGLSLMGDRSASGGVQNAGGALAQAAGDSNRRVVLIATMEYDIEDWAIKIKIGGLGVMAQLMGKNLGHQDLIWVVPCVGGVDYPEDQRADPMTVVILGSAYQVEVQYHKLRNITYVLLDAPVFRQQTKSEPYPPRMDDLDSAIYYSAWNQCIAQAVKRFPVDLYHINDYHGAAAPVYLLPETIPCCLSLHNAEFQGLWPMRTVKEREEVCQVYNLEPEMVQKYIQFGDVFNLLHAGASYLRIHQKGFGAVGVSKKYGKRSWARYPIFWGLSKIGKLPNPDPTDTAEWTGEAPKEEITIDENFEAGRAELKRQAQEWAGLDLNPDADLLVFVGRWSMQKGIDLIADVMPAVLEDNKNVQLITIGPVIDLYGKFAALKLDVMMKKYPGRVYSKPEFTALPPFIFSGAEFALIPSRDEPFGLVAVEFGRKGALGIGARVGGLGQMPGWWYTVESTTTTHLLNQFKIAIREALASKKEVRAMMRARSAKQRFPVAQWVEDLEKLQTTSIKIHWKETSHPHTSPATPLVSGYNTPLRSESPERSPPQASQHQSSSSLVVPLQQPKRTSSIYDDTEDELGKVAPPTGLHRTLSLGTRAGPGHAGARRGHLKPASNQMIGMAISDVDETDDEDPINSLVDEYVVTPEQIESGRFQQPPPPVSPYQHQTPSSFLSPAGTPYASSPHLAHYDTDDIGTPSRLDGLMLPSPSFAKSGSGSRLSSASMLSLASVIGDKKDFKLQKVDPNFTDADGHFYKAFEHNLEILDGKSSEDQLCIEDFLVKSEKKWFDQFRAAKLGITPGHSPSPSIFAGKHGHHTPHTRNGSMFGEDMMYGDGGPKDDPNVGDQFMLGEDYVPPTGLRLLLQYRIRDWPGQIIAANSYQITLLTGEVGQSAEKLYIIATVYLVTSILWWFVFRSLKSIYVLSIPFFFYGSAFFLVGMAHFAPTVTGRGWVQNIATGCYATASSSGSIYFALNFGDEGGSPVKAWVYRACVIQGTQQAYVVALWYWGSILTKNTAAGLTGNSAITSGWIMTAITVPIAVFMWAVGYIIFAGMPDYYRQAPGKVPSFYASLLRRKIIGWFFIAVLIQNYWLSAPYGRNWAYLWSSKHVTAWQIVLLVVLFFGFVWAGFLWVFGILSKDHSWILPVFAIGLGAPRWCQILWSCSNIGQYVPWAGGPIASALVGRSLWLWLGVLDALQGVGFGMILLQTLTRIHISFTLIAAQVLGSIATILARATAPDKIGPGDVFPDFSGGYREGFTKVWFWVALAFQLAICGGFFTFFRKEQLSKP</sequence>
<keyword evidence="4" id="KW-0808">Transferase</keyword>
<evidence type="ECO:0000256" key="3">
    <source>
        <dbReference type="ARBA" id="ARBA00022676"/>
    </source>
</evidence>
<dbReference type="InterPro" id="IPR017853">
    <property type="entry name" value="GH"/>
</dbReference>
<evidence type="ECO:0000256" key="1">
    <source>
        <dbReference type="ARBA" id="ARBA00006122"/>
    </source>
</evidence>
<dbReference type="Pfam" id="PF26111">
    <property type="entry name" value="Ig_Mok13"/>
    <property type="match status" value="1"/>
</dbReference>
<dbReference type="EMBL" id="JAGHQL010000279">
    <property type="protein sequence ID" value="KAH0534071.1"/>
    <property type="molecule type" value="Genomic_DNA"/>
</dbReference>
<comment type="catalytic activity">
    <reaction evidence="6">
        <text>[(1-&gt;3)-alpha-D-glucosyl](n) + UDP-alpha-D-glucose = [(1-&gt;3)-alpha-D-glucosyl](n+1) + UDP + H(+)</text>
        <dbReference type="Rhea" id="RHEA:19749"/>
        <dbReference type="Rhea" id="RHEA-COMP:11150"/>
        <dbReference type="Rhea" id="RHEA-COMP:11151"/>
        <dbReference type="ChEBI" id="CHEBI:15378"/>
        <dbReference type="ChEBI" id="CHEBI:28100"/>
        <dbReference type="ChEBI" id="CHEBI:58223"/>
        <dbReference type="ChEBI" id="CHEBI:58885"/>
        <dbReference type="EC" id="2.4.1.183"/>
    </reaction>
</comment>
<dbReference type="InterPro" id="IPR058658">
    <property type="entry name" value="Mok11-13/Ags1-like_Ig_2"/>
</dbReference>
<proteinExistence type="inferred from homology"/>
<dbReference type="InterPro" id="IPR058655">
    <property type="entry name" value="Mok11-14/Ags1-like"/>
</dbReference>
<dbReference type="OrthoDB" id="512920at2759"/>
<feature type="transmembrane region" description="Helical" evidence="8">
    <location>
        <begin position="2116"/>
        <end position="2139"/>
    </location>
</feature>
<feature type="chain" id="PRO_5040429915" description="alpha-1,3-glucan synthase" evidence="9">
    <location>
        <begin position="22"/>
        <end position="2418"/>
    </location>
</feature>
<dbReference type="InterPro" id="IPR013534">
    <property type="entry name" value="Starch_synth_cat_dom"/>
</dbReference>
<dbReference type="SMART" id="SM00642">
    <property type="entry name" value="Aamy"/>
    <property type="match status" value="1"/>
</dbReference>
<keyword evidence="8" id="KW-0472">Membrane</keyword>
<dbReference type="Pfam" id="PF26122">
    <property type="entry name" value="CBM_Mok13"/>
    <property type="match status" value="1"/>
</dbReference>
<dbReference type="Pfam" id="PF26127">
    <property type="entry name" value="12TM_Mok13"/>
    <property type="match status" value="1"/>
</dbReference>
<feature type="transmembrane region" description="Helical" evidence="8">
    <location>
        <begin position="2051"/>
        <end position="2074"/>
    </location>
</feature>
<feature type="region of interest" description="Disordered" evidence="7">
    <location>
        <begin position="1648"/>
        <end position="1743"/>
    </location>
</feature>
<reference evidence="11" key="1">
    <citation type="submission" date="2021-03" db="EMBL/GenBank/DDBJ databases">
        <title>Comparative genomics and phylogenomic investigation of the class Geoglossomycetes provide insights into ecological specialization and systematics.</title>
        <authorList>
            <person name="Melie T."/>
            <person name="Pirro S."/>
            <person name="Miller A.N."/>
            <person name="Quandt A."/>
        </authorList>
    </citation>
    <scope>NUCLEOTIDE SEQUENCE</scope>
    <source>
        <strain evidence="11">GBOQ0MN5Z8</strain>
    </source>
</reference>
<dbReference type="PANTHER" id="PTHR47182:SF2">
    <property type="entry name" value="CELL WALL ALPHA-1,3-GLUCAN SYNTHASE AGS1"/>
    <property type="match status" value="1"/>
</dbReference>
<name>A0A9P8KWJ7_9PEZI</name>
<dbReference type="InterPro" id="IPR006047">
    <property type="entry name" value="GH13_cat_dom"/>
</dbReference>
<feature type="compositionally biased region" description="Low complexity" evidence="7">
    <location>
        <begin position="1679"/>
        <end position="1698"/>
    </location>
</feature>
<accession>A0A9P8KWJ7</accession>
<feature type="transmembrane region" description="Helical" evidence="8">
    <location>
        <begin position="2027"/>
        <end position="2044"/>
    </location>
</feature>
<feature type="transmembrane region" description="Helical" evidence="8">
    <location>
        <begin position="2159"/>
        <end position="2181"/>
    </location>
</feature>
<evidence type="ECO:0000259" key="10">
    <source>
        <dbReference type="SMART" id="SM00642"/>
    </source>
</evidence>
<dbReference type="GO" id="GO:0009277">
    <property type="term" value="C:fungal-type cell wall"/>
    <property type="evidence" value="ECO:0007669"/>
    <property type="project" value="TreeGrafter"/>
</dbReference>
<feature type="compositionally biased region" description="Polar residues" evidence="7">
    <location>
        <begin position="1654"/>
        <end position="1670"/>
    </location>
</feature>
<keyword evidence="8" id="KW-0812">Transmembrane</keyword>
<keyword evidence="5" id="KW-0961">Cell wall biogenesis/degradation</keyword>
<evidence type="ECO:0000313" key="11">
    <source>
        <dbReference type="EMBL" id="KAH0534071.1"/>
    </source>
</evidence>
<comment type="caution">
    <text evidence="11">The sequence shown here is derived from an EMBL/GenBank/DDBJ whole genome shotgun (WGS) entry which is preliminary data.</text>
</comment>